<feature type="compositionally biased region" description="Pro residues" evidence="9">
    <location>
        <begin position="555"/>
        <end position="566"/>
    </location>
</feature>
<dbReference type="PROSITE" id="PS51462">
    <property type="entry name" value="NUDIX"/>
    <property type="match status" value="1"/>
</dbReference>
<dbReference type="PROSITE" id="PS00893">
    <property type="entry name" value="NUDIX_BOX"/>
    <property type="match status" value="1"/>
</dbReference>
<dbReference type="SUPFAM" id="SSF55811">
    <property type="entry name" value="Nudix"/>
    <property type="match status" value="1"/>
</dbReference>
<evidence type="ECO:0000256" key="4">
    <source>
        <dbReference type="ARBA" id="ARBA00022490"/>
    </source>
</evidence>
<keyword evidence="5" id="KW-0479">Metal-binding</keyword>
<feature type="compositionally biased region" description="Polar residues" evidence="9">
    <location>
        <begin position="490"/>
        <end position="499"/>
    </location>
</feature>
<evidence type="ECO:0000256" key="3">
    <source>
        <dbReference type="ARBA" id="ARBA00005279"/>
    </source>
</evidence>
<evidence type="ECO:0000256" key="8">
    <source>
        <dbReference type="ARBA" id="ARBA00023211"/>
    </source>
</evidence>
<comment type="cofactor">
    <cofactor evidence="1">
        <name>Mn(2+)</name>
        <dbReference type="ChEBI" id="CHEBI:29035"/>
    </cofactor>
</comment>
<dbReference type="SUPFAM" id="SSF140586">
    <property type="entry name" value="Dcp2 domain-like"/>
    <property type="match status" value="1"/>
</dbReference>
<dbReference type="GO" id="GO:0000290">
    <property type="term" value="P:deadenylation-dependent decapping of nuclear-transcribed mRNA"/>
    <property type="evidence" value="ECO:0007669"/>
    <property type="project" value="InterPro"/>
</dbReference>
<gene>
    <name evidence="11" type="ORF">GQ43DRAFT_478455</name>
</gene>
<feature type="compositionally biased region" description="Pro residues" evidence="9">
    <location>
        <begin position="453"/>
        <end position="466"/>
    </location>
</feature>
<dbReference type="GO" id="GO:0003723">
    <property type="term" value="F:RNA binding"/>
    <property type="evidence" value="ECO:0007669"/>
    <property type="project" value="UniProtKB-KW"/>
</dbReference>
<dbReference type="InterPro" id="IPR020084">
    <property type="entry name" value="NUDIX_hydrolase_CS"/>
</dbReference>
<dbReference type="GO" id="GO:0140933">
    <property type="term" value="F:5'-(N(7)-methylguanosine 5'-triphospho)-[mRNA] hydrolase activity"/>
    <property type="evidence" value="ECO:0007669"/>
    <property type="project" value="InterPro"/>
</dbReference>
<dbReference type="InterPro" id="IPR000086">
    <property type="entry name" value="NUDIX_hydrolase_dom"/>
</dbReference>
<dbReference type="FunFam" id="3.90.79.10:FF:000003">
    <property type="entry name" value="M7GpppN-mRNA hydrolase isoform 2"/>
    <property type="match status" value="1"/>
</dbReference>
<comment type="subcellular location">
    <subcellularLocation>
        <location evidence="2">Cytoplasm</location>
    </subcellularLocation>
</comment>
<feature type="domain" description="Nudix hydrolase" evidence="10">
    <location>
        <begin position="95"/>
        <end position="234"/>
    </location>
</feature>
<proteinExistence type="inferred from homology"/>
<organism evidence="11 12">
    <name type="scientific">Delitschia confertaspora ATCC 74209</name>
    <dbReference type="NCBI Taxonomy" id="1513339"/>
    <lineage>
        <taxon>Eukaryota</taxon>
        <taxon>Fungi</taxon>
        <taxon>Dikarya</taxon>
        <taxon>Ascomycota</taxon>
        <taxon>Pezizomycotina</taxon>
        <taxon>Dothideomycetes</taxon>
        <taxon>Pleosporomycetidae</taxon>
        <taxon>Pleosporales</taxon>
        <taxon>Delitschiaceae</taxon>
        <taxon>Delitschia</taxon>
    </lineage>
</organism>
<keyword evidence="7" id="KW-0694">RNA-binding</keyword>
<dbReference type="FunFam" id="1.10.10.1050:FF:000003">
    <property type="entry name" value="Decapping enzyme Dcp2, putative"/>
    <property type="match status" value="1"/>
</dbReference>
<evidence type="ECO:0000256" key="1">
    <source>
        <dbReference type="ARBA" id="ARBA00001936"/>
    </source>
</evidence>
<dbReference type="InterPro" id="IPR007722">
    <property type="entry name" value="DCP2_BoxA"/>
</dbReference>
<feature type="compositionally biased region" description="Polar residues" evidence="9">
    <location>
        <begin position="627"/>
        <end position="643"/>
    </location>
</feature>
<name>A0A9P4JR15_9PLEO</name>
<dbReference type="InterPro" id="IPR036189">
    <property type="entry name" value="DCP2_BoxA_sf"/>
</dbReference>
<evidence type="ECO:0000259" key="10">
    <source>
        <dbReference type="PROSITE" id="PS51462"/>
    </source>
</evidence>
<dbReference type="GO" id="GO:0000184">
    <property type="term" value="P:nuclear-transcribed mRNA catabolic process, nonsense-mediated decay"/>
    <property type="evidence" value="ECO:0007669"/>
    <property type="project" value="InterPro"/>
</dbReference>
<evidence type="ECO:0000256" key="7">
    <source>
        <dbReference type="ARBA" id="ARBA00022884"/>
    </source>
</evidence>
<dbReference type="GO" id="GO:0000932">
    <property type="term" value="C:P-body"/>
    <property type="evidence" value="ECO:0007669"/>
    <property type="project" value="TreeGrafter"/>
</dbReference>
<evidence type="ECO:0000313" key="11">
    <source>
        <dbReference type="EMBL" id="KAF2204138.1"/>
    </source>
</evidence>
<dbReference type="EMBL" id="ML993883">
    <property type="protein sequence ID" value="KAF2204138.1"/>
    <property type="molecule type" value="Genomic_DNA"/>
</dbReference>
<dbReference type="AlphaFoldDB" id="A0A9P4JR15"/>
<dbReference type="Proteomes" id="UP000799536">
    <property type="component" value="Unassembled WGS sequence"/>
</dbReference>
<comment type="similarity">
    <text evidence="3">Belongs to the Nudix hydrolase family. DCP2 subfamily.</text>
</comment>
<dbReference type="SMART" id="SM01125">
    <property type="entry name" value="DCP2"/>
    <property type="match status" value="1"/>
</dbReference>
<comment type="caution">
    <text evidence="11">The sequence shown here is derived from an EMBL/GenBank/DDBJ whole genome shotgun (WGS) entry which is preliminary data.</text>
</comment>
<feature type="region of interest" description="Disordered" evidence="9">
    <location>
        <begin position="884"/>
        <end position="922"/>
    </location>
</feature>
<dbReference type="PANTHER" id="PTHR23114">
    <property type="entry name" value="M7GPPPN-MRNA HYDROLASE"/>
    <property type="match status" value="1"/>
</dbReference>
<feature type="compositionally biased region" description="Polar residues" evidence="9">
    <location>
        <begin position="568"/>
        <end position="582"/>
    </location>
</feature>
<dbReference type="Pfam" id="PF05026">
    <property type="entry name" value="DCP2"/>
    <property type="match status" value="1"/>
</dbReference>
<evidence type="ECO:0000256" key="6">
    <source>
        <dbReference type="ARBA" id="ARBA00022801"/>
    </source>
</evidence>
<dbReference type="Gene3D" id="1.10.10.1050">
    <property type="entry name" value="Dcp2, box A domain"/>
    <property type="match status" value="1"/>
</dbReference>
<accession>A0A9P4JR15</accession>
<reference evidence="11" key="1">
    <citation type="journal article" date="2020" name="Stud. Mycol.">
        <title>101 Dothideomycetes genomes: a test case for predicting lifestyles and emergence of pathogens.</title>
        <authorList>
            <person name="Haridas S."/>
            <person name="Albert R."/>
            <person name="Binder M."/>
            <person name="Bloem J."/>
            <person name="Labutti K."/>
            <person name="Salamov A."/>
            <person name="Andreopoulos B."/>
            <person name="Baker S."/>
            <person name="Barry K."/>
            <person name="Bills G."/>
            <person name="Bluhm B."/>
            <person name="Cannon C."/>
            <person name="Castanera R."/>
            <person name="Culley D."/>
            <person name="Daum C."/>
            <person name="Ezra D."/>
            <person name="Gonzalez J."/>
            <person name="Henrissat B."/>
            <person name="Kuo A."/>
            <person name="Liang C."/>
            <person name="Lipzen A."/>
            <person name="Lutzoni F."/>
            <person name="Magnuson J."/>
            <person name="Mondo S."/>
            <person name="Nolan M."/>
            <person name="Ohm R."/>
            <person name="Pangilinan J."/>
            <person name="Park H.-J."/>
            <person name="Ramirez L."/>
            <person name="Alfaro M."/>
            <person name="Sun H."/>
            <person name="Tritt A."/>
            <person name="Yoshinaga Y."/>
            <person name="Zwiers L.-H."/>
            <person name="Turgeon B."/>
            <person name="Goodwin S."/>
            <person name="Spatafora J."/>
            <person name="Crous P."/>
            <person name="Grigoriev I."/>
        </authorList>
    </citation>
    <scope>NUCLEOTIDE SEQUENCE</scope>
    <source>
        <strain evidence="11">ATCC 74209</strain>
    </source>
</reference>
<evidence type="ECO:0000256" key="5">
    <source>
        <dbReference type="ARBA" id="ARBA00022723"/>
    </source>
</evidence>
<dbReference type="InterPro" id="IPR044099">
    <property type="entry name" value="Dcp2_NUDIX"/>
</dbReference>
<dbReference type="Gene3D" id="3.90.79.10">
    <property type="entry name" value="Nucleoside Triphosphate Pyrophosphohydrolase"/>
    <property type="match status" value="1"/>
</dbReference>
<feature type="region of interest" description="Disordered" evidence="9">
    <location>
        <begin position="377"/>
        <end position="847"/>
    </location>
</feature>
<dbReference type="PANTHER" id="PTHR23114:SF17">
    <property type="entry name" value="M7GPPPN-MRNA HYDROLASE"/>
    <property type="match status" value="1"/>
</dbReference>
<dbReference type="Pfam" id="PF00293">
    <property type="entry name" value="NUDIX"/>
    <property type="match status" value="1"/>
</dbReference>
<dbReference type="CDD" id="cd03672">
    <property type="entry name" value="NUDIX_Dcp2p_Nudt20"/>
    <property type="match status" value="1"/>
</dbReference>
<feature type="compositionally biased region" description="Gly residues" evidence="9">
    <location>
        <begin position="723"/>
        <end position="741"/>
    </location>
</feature>
<evidence type="ECO:0000256" key="9">
    <source>
        <dbReference type="SAM" id="MobiDB-lite"/>
    </source>
</evidence>
<protein>
    <recommendedName>
        <fullName evidence="10">Nudix hydrolase domain-containing protein</fullName>
    </recommendedName>
</protein>
<dbReference type="GO" id="GO:0030145">
    <property type="term" value="F:manganese ion binding"/>
    <property type="evidence" value="ECO:0007669"/>
    <property type="project" value="InterPro"/>
</dbReference>
<keyword evidence="8" id="KW-0464">Manganese</keyword>
<feature type="compositionally biased region" description="Polar residues" evidence="9">
    <location>
        <begin position="538"/>
        <end position="549"/>
    </location>
</feature>
<evidence type="ECO:0000313" key="12">
    <source>
        <dbReference type="Proteomes" id="UP000799536"/>
    </source>
</evidence>
<keyword evidence="12" id="KW-1185">Reference proteome</keyword>
<sequence>MTESQMTLVDWLDDLCVRFIINLPPEELTSTERICFQIEEAQWFYEDFIRPLDPTLPSMNLKKFCLLIFQHCPLFSNFTEQHRMQAYSEFLAYKTRVPVRGAILLNEEMDQAVLVKGWKKGAKWSFPRGKINQNEPNLDCAIREVYEETGYDIREAGLDKSGREIKYISIPMREQDIGLFVFRGVPMDTHFEARTRKEISDIQWYKLSELPTLKRKKQIQQGNGEDLLKDNMFYMVAPFLGPLKSWIKQQRKLDREQAEMEGLAAPVVAPAVTDEQDVHTGDLTADEAPSESQPEDPVIQQLISNLRQTKISETLPEVTAGPDPAAHLKHLLRVGQGPAAPAPVEAPASVPAPAAAPVIREPETDPIIAMLRGSSVSIQKPTPPRTPFEQIMQPPAQPQSPHYHHQRPPHLNNMPPPPPFPFSPQHTAHFQGPPQAQPRHLNQNGFHQIPQQPMGPPRQPMGPPQQSPVGHPQQSMGPHAPVRTPYFGAPSQNIHQSLGQEPIRPYERTGDPQYDQSPQLPIHRRIPAASELPPPNVTAHSLSLLNTFKSGIKPTPEPVVSPPSYPPQASNQVPMVQPTQSLDRPIEPFQSPSTGPEQYVLTPPPAAFGSPSPATQTAAPKPRSAHQDSLLNLFRSPSANIATPPNPAKATLAPEPVELSAHPTPGRPAQAVPAAGFSAAEISSKLPPLDANTGKPILTSATITGPLNAPDFETVKHQTRGGEVNGHGPNRGSGPNRGNGPGRWASPKPEKDKKPFVPSQVLVNPKHVRQQSPAQGGRKKREMVQTPSKPTPQAPSTPVFQILKRPQQPEGTTTASPMPMPVSEPRPVQAAPQQAVNIPFDRRESLPTEQRNALLSLFSKQTPIKAPNSPLAKNLTSGLMSPVSPLPAGLSQQDSPAGLASRSRISSFGDGVIPSNMLPSTPTIHAQRNSVAEEAYASGVDGAKLERTASATGRTPVTPVDKQFLLGFLEGVVRKG</sequence>
<dbReference type="OrthoDB" id="18996at2759"/>
<evidence type="ECO:0000256" key="2">
    <source>
        <dbReference type="ARBA" id="ARBA00004496"/>
    </source>
</evidence>
<keyword evidence="6" id="KW-0378">Hydrolase</keyword>
<keyword evidence="4" id="KW-0963">Cytoplasm</keyword>
<dbReference type="InterPro" id="IPR015797">
    <property type="entry name" value="NUDIX_hydrolase-like_dom_sf"/>
</dbReference>